<dbReference type="EMBL" id="JRPD02000005">
    <property type="protein sequence ID" value="TLE00796.1"/>
    <property type="molecule type" value="Genomic_DNA"/>
</dbReference>
<evidence type="ECO:0000313" key="3">
    <source>
        <dbReference type="Proteomes" id="UP000029922"/>
    </source>
</evidence>
<gene>
    <name evidence="2" type="ORF">LS73_003875</name>
    <name evidence="1" type="ORF">NCTC12714_01324</name>
</gene>
<keyword evidence="4" id="KW-1185">Reference proteome</keyword>
<dbReference type="STRING" id="216.LS73_01950"/>
<protein>
    <submittedName>
        <fullName evidence="1">Dihydroneopterin aldolase</fullName>
    </submittedName>
</protein>
<organism evidence="1 4">
    <name type="scientific">Helicobacter muridarum</name>
    <dbReference type="NCBI Taxonomy" id="216"/>
    <lineage>
        <taxon>Bacteria</taxon>
        <taxon>Pseudomonadati</taxon>
        <taxon>Campylobacterota</taxon>
        <taxon>Epsilonproteobacteria</taxon>
        <taxon>Campylobacterales</taxon>
        <taxon>Helicobacteraceae</taxon>
        <taxon>Helicobacter</taxon>
    </lineage>
</organism>
<dbReference type="Proteomes" id="UP000029922">
    <property type="component" value="Unassembled WGS sequence"/>
</dbReference>
<evidence type="ECO:0000313" key="1">
    <source>
        <dbReference type="EMBL" id="STQ86517.1"/>
    </source>
</evidence>
<dbReference type="AlphaFoldDB" id="A0A099TZ57"/>
<evidence type="ECO:0000313" key="4">
    <source>
        <dbReference type="Proteomes" id="UP000255139"/>
    </source>
</evidence>
<accession>A0A099TZ57</accession>
<dbReference type="EMBL" id="UGJE01000002">
    <property type="protein sequence ID" value="STQ86517.1"/>
    <property type="molecule type" value="Genomic_DNA"/>
</dbReference>
<name>A0A099TZ57_9HELI</name>
<reference evidence="1 4" key="2">
    <citation type="submission" date="2018-06" db="EMBL/GenBank/DDBJ databases">
        <authorList>
            <consortium name="Pathogen Informatics"/>
            <person name="Doyle S."/>
        </authorList>
    </citation>
    <scope>NUCLEOTIDE SEQUENCE [LARGE SCALE GENOMIC DNA]</scope>
    <source>
        <strain evidence="1 4">NCTC12714</strain>
    </source>
</reference>
<reference evidence="2 3" key="1">
    <citation type="journal article" date="2014" name="Genome Announc.">
        <title>Draft genome sequences of eight enterohepatic helicobacter species isolated from both laboratory and wild rodents.</title>
        <authorList>
            <person name="Sheh A."/>
            <person name="Shen Z."/>
            <person name="Fox J.G."/>
        </authorList>
    </citation>
    <scope>NUCLEOTIDE SEQUENCE [LARGE SCALE GENOMIC DNA]</scope>
    <source>
        <strain evidence="2 3">ST1</strain>
    </source>
</reference>
<evidence type="ECO:0000313" key="2">
    <source>
        <dbReference type="EMBL" id="TLE00796.1"/>
    </source>
</evidence>
<dbReference type="Proteomes" id="UP000255139">
    <property type="component" value="Unassembled WGS sequence"/>
</dbReference>
<proteinExistence type="predicted"/>
<sequence length="176" mass="20620">MIDLQGRNLNSEEDVSIYLHCENIFLSISLGFYLKGHLSIADESDFIITDIDDLVTEYDKPICLIGKDLYVPCSVHEMFTQLHDFYNQVNAKQASIFHKRLQHINQNENKMITRQNNIKQSLSHEKKESQNDLIESIKNEKMRELLKNTSPELSEQIEILFNELSRKIYDTLNTQK</sequence>
<dbReference type="RefSeq" id="WP_034557033.1">
    <property type="nucleotide sequence ID" value="NZ_FZML01000003.1"/>
</dbReference>
<dbReference type="OrthoDB" id="5329129at2"/>